<dbReference type="Proteomes" id="UP000729402">
    <property type="component" value="Unassembled WGS sequence"/>
</dbReference>
<proteinExistence type="predicted"/>
<name>A0A8J6BCK4_ZIZPA</name>
<dbReference type="OrthoDB" id="1742345at2759"/>
<reference evidence="1" key="1">
    <citation type="journal article" date="2021" name="bioRxiv">
        <title>Whole Genome Assembly and Annotation of Northern Wild Rice, Zizania palustris L., Supports a Whole Genome Duplication in the Zizania Genus.</title>
        <authorList>
            <person name="Haas M."/>
            <person name="Kono T."/>
            <person name="Macchietto M."/>
            <person name="Millas R."/>
            <person name="McGilp L."/>
            <person name="Shao M."/>
            <person name="Duquette J."/>
            <person name="Hirsch C.N."/>
            <person name="Kimball J."/>
        </authorList>
    </citation>
    <scope>NUCLEOTIDE SEQUENCE</scope>
    <source>
        <tissue evidence="1">Fresh leaf tissue</tissue>
    </source>
</reference>
<sequence length="68" mass="7860">MDVETLWELDRFVVNCKKALSKNRRTAMMNGDAVDATAIVRVEEDDAMQVNVMNPLWWLALETRIMTC</sequence>
<dbReference type="AlphaFoldDB" id="A0A8J6BCK4"/>
<dbReference type="EMBL" id="JAAALK010000082">
    <property type="protein sequence ID" value="KAG8085602.1"/>
    <property type="molecule type" value="Genomic_DNA"/>
</dbReference>
<reference evidence="1" key="2">
    <citation type="submission" date="2021-02" db="EMBL/GenBank/DDBJ databases">
        <authorList>
            <person name="Kimball J.A."/>
            <person name="Haas M.W."/>
            <person name="Macchietto M."/>
            <person name="Kono T."/>
            <person name="Duquette J."/>
            <person name="Shao M."/>
        </authorList>
    </citation>
    <scope>NUCLEOTIDE SEQUENCE</scope>
    <source>
        <tissue evidence="1">Fresh leaf tissue</tissue>
    </source>
</reference>
<evidence type="ECO:0000313" key="2">
    <source>
        <dbReference type="Proteomes" id="UP000729402"/>
    </source>
</evidence>
<evidence type="ECO:0000313" key="1">
    <source>
        <dbReference type="EMBL" id="KAG8085602.1"/>
    </source>
</evidence>
<comment type="caution">
    <text evidence="1">The sequence shown here is derived from an EMBL/GenBank/DDBJ whole genome shotgun (WGS) entry which is preliminary data.</text>
</comment>
<keyword evidence="2" id="KW-1185">Reference proteome</keyword>
<accession>A0A8J6BCK4</accession>
<gene>
    <name evidence="1" type="ORF">GUJ93_ZPchr0010g9301</name>
</gene>
<organism evidence="1 2">
    <name type="scientific">Zizania palustris</name>
    <name type="common">Northern wild rice</name>
    <dbReference type="NCBI Taxonomy" id="103762"/>
    <lineage>
        <taxon>Eukaryota</taxon>
        <taxon>Viridiplantae</taxon>
        <taxon>Streptophyta</taxon>
        <taxon>Embryophyta</taxon>
        <taxon>Tracheophyta</taxon>
        <taxon>Spermatophyta</taxon>
        <taxon>Magnoliopsida</taxon>
        <taxon>Liliopsida</taxon>
        <taxon>Poales</taxon>
        <taxon>Poaceae</taxon>
        <taxon>BOP clade</taxon>
        <taxon>Oryzoideae</taxon>
        <taxon>Oryzeae</taxon>
        <taxon>Zizaniinae</taxon>
        <taxon>Zizania</taxon>
    </lineage>
</organism>
<protein>
    <submittedName>
        <fullName evidence="1">Uncharacterized protein</fullName>
    </submittedName>
</protein>